<reference evidence="1 2" key="1">
    <citation type="submission" date="2024-03" db="EMBL/GenBank/DDBJ databases">
        <title>Aureococcus anophagefferens CCMP1851 and Kratosvirus quantuckense: Draft genome of a second virus-susceptible host strain in the model system.</title>
        <authorList>
            <person name="Chase E."/>
            <person name="Truchon A.R."/>
            <person name="Schepens W."/>
            <person name="Wilhelm S.W."/>
        </authorList>
    </citation>
    <scope>NUCLEOTIDE SEQUENCE [LARGE SCALE GENOMIC DNA]</scope>
    <source>
        <strain evidence="1 2">CCMP1851</strain>
    </source>
</reference>
<keyword evidence="2" id="KW-1185">Reference proteome</keyword>
<organism evidence="1 2">
    <name type="scientific">Aureococcus anophagefferens</name>
    <name type="common">Harmful bloom alga</name>
    <dbReference type="NCBI Taxonomy" id="44056"/>
    <lineage>
        <taxon>Eukaryota</taxon>
        <taxon>Sar</taxon>
        <taxon>Stramenopiles</taxon>
        <taxon>Ochrophyta</taxon>
        <taxon>Pelagophyceae</taxon>
        <taxon>Pelagomonadales</taxon>
        <taxon>Pelagomonadaceae</taxon>
        <taxon>Aureococcus</taxon>
    </lineage>
</organism>
<dbReference type="Proteomes" id="UP001363151">
    <property type="component" value="Unassembled WGS sequence"/>
</dbReference>
<name>A0ABR1GES1_AURAN</name>
<dbReference type="EMBL" id="JBBJCI010000024">
    <property type="protein sequence ID" value="KAK7254539.1"/>
    <property type="molecule type" value="Genomic_DNA"/>
</dbReference>
<evidence type="ECO:0000313" key="2">
    <source>
        <dbReference type="Proteomes" id="UP001363151"/>
    </source>
</evidence>
<accession>A0ABR1GES1</accession>
<sequence length="436" mass="49061">MAPDALPSSLERGLRKVGLGQGRYEVWKCAFSPRMAVRERPEAKAQIVATLQKDQHFIADVKKAKGGTWLVFGAPELWGCRCNNRKAYVCIEGDSVGHPNLGTLVERVGGDEDLALLKSHWAYTESILRVEEAGVDWHVEPCPEDSLRWFGPYRNRPLAPTHDEDGVPLAPTIPWLRRWSASGDAPDGSTPTIDALCLEAARDGPGRGRNARVEADGAYRRSGVAQYRIDEGRQQRHFRDRPRLCIAMLVRGAPASTLDSFCRYHFGIGFERIFFFFDAPDDPREADAIAVAERWTRKVAVPGSSHRLRFAVVHRCDAAWWRDEERSGRNRLFVHGRDYKTAEDAPPMGGPFGLVRTAPNPLQKAARDAVKWHEEVRDVQARQQLVIERACNDAAELHFDWILHVDADELLYFPEQKYRTDAPAFFADAPDAADEG</sequence>
<comment type="caution">
    <text evidence="1">The sequence shown here is derived from an EMBL/GenBank/DDBJ whole genome shotgun (WGS) entry which is preliminary data.</text>
</comment>
<evidence type="ECO:0008006" key="3">
    <source>
        <dbReference type="Google" id="ProtNLM"/>
    </source>
</evidence>
<protein>
    <recommendedName>
        <fullName evidence="3">Glycosyltransferase family 92 protein</fullName>
    </recommendedName>
</protein>
<gene>
    <name evidence="1" type="ORF">SO694_00011461</name>
</gene>
<proteinExistence type="predicted"/>
<evidence type="ECO:0000313" key="1">
    <source>
        <dbReference type="EMBL" id="KAK7254539.1"/>
    </source>
</evidence>